<gene>
    <name evidence="3" type="ORF">NCTC11661_01690</name>
</gene>
<dbReference type="Gene3D" id="3.40.1350.10">
    <property type="match status" value="1"/>
</dbReference>
<evidence type="ECO:0000313" key="4">
    <source>
        <dbReference type="Proteomes" id="UP000255515"/>
    </source>
</evidence>
<feature type="domain" description="Restriction endonuclease type IV Mrr" evidence="2">
    <location>
        <begin position="198"/>
        <end position="269"/>
    </location>
</feature>
<dbReference type="Proteomes" id="UP000255515">
    <property type="component" value="Unassembled WGS sequence"/>
</dbReference>
<accession>A0A380ZT91</accession>
<dbReference type="GO" id="GO:0003677">
    <property type="term" value="F:DNA binding"/>
    <property type="evidence" value="ECO:0007669"/>
    <property type="project" value="InterPro"/>
</dbReference>
<dbReference type="GO" id="GO:0009307">
    <property type="term" value="P:DNA restriction-modification system"/>
    <property type="evidence" value="ECO:0007669"/>
    <property type="project" value="InterPro"/>
</dbReference>
<protein>
    <submittedName>
        <fullName evidence="3">Restriction endonuclease</fullName>
    </submittedName>
</protein>
<dbReference type="EMBL" id="UFTJ01000003">
    <property type="protein sequence ID" value="SUV52551.1"/>
    <property type="molecule type" value="Genomic_DNA"/>
</dbReference>
<proteinExistence type="predicted"/>
<dbReference type="SUPFAM" id="SSF52980">
    <property type="entry name" value="Restriction endonuclease-like"/>
    <property type="match status" value="1"/>
</dbReference>
<dbReference type="InterPro" id="IPR011856">
    <property type="entry name" value="tRNA_endonuc-like_dom_sf"/>
</dbReference>
<keyword evidence="3" id="KW-0378">Hydrolase</keyword>
<dbReference type="AlphaFoldDB" id="A0A380ZT91"/>
<dbReference type="Pfam" id="PF04471">
    <property type="entry name" value="Mrr_cat"/>
    <property type="match status" value="1"/>
</dbReference>
<dbReference type="InterPro" id="IPR011335">
    <property type="entry name" value="Restrct_endonuc-II-like"/>
</dbReference>
<dbReference type="InterPro" id="IPR007560">
    <property type="entry name" value="Restrct_endonuc_IV_Mrr"/>
</dbReference>
<organism evidence="3 4">
    <name type="scientific">Bergeyella zoohelcum</name>
    <dbReference type="NCBI Taxonomy" id="1015"/>
    <lineage>
        <taxon>Bacteria</taxon>
        <taxon>Pseudomonadati</taxon>
        <taxon>Bacteroidota</taxon>
        <taxon>Flavobacteriia</taxon>
        <taxon>Flavobacteriales</taxon>
        <taxon>Weeksellaceae</taxon>
        <taxon>Bergeyella</taxon>
    </lineage>
</organism>
<keyword evidence="3" id="KW-0540">Nuclease</keyword>
<feature type="coiled-coil region" evidence="1">
    <location>
        <begin position="7"/>
        <end position="66"/>
    </location>
</feature>
<keyword evidence="1" id="KW-0175">Coiled coil</keyword>
<evidence type="ECO:0000259" key="2">
    <source>
        <dbReference type="Pfam" id="PF04471"/>
    </source>
</evidence>
<dbReference type="GO" id="GO:0004519">
    <property type="term" value="F:endonuclease activity"/>
    <property type="evidence" value="ECO:0007669"/>
    <property type="project" value="UniProtKB-KW"/>
</dbReference>
<keyword evidence="3" id="KW-0255">Endonuclease</keyword>
<evidence type="ECO:0000256" key="1">
    <source>
        <dbReference type="SAM" id="Coils"/>
    </source>
</evidence>
<name>A0A380ZT91_9FLAO</name>
<reference evidence="3 4" key="1">
    <citation type="submission" date="2018-06" db="EMBL/GenBank/DDBJ databases">
        <authorList>
            <consortium name="Pathogen Informatics"/>
            <person name="Doyle S."/>
        </authorList>
    </citation>
    <scope>NUCLEOTIDE SEQUENCE [LARGE SCALE GENOMIC DNA]</scope>
    <source>
        <strain evidence="3 4">NCTC11661</strain>
    </source>
</reference>
<feature type="coiled-coil region" evidence="1">
    <location>
        <begin position="105"/>
        <end position="136"/>
    </location>
</feature>
<sequence>MFLSKKYNELRDKLLKFKNENERALSSTHYRIKKLEETVSNYEKTVKDYKKNKVEYENVISNLTNVYNDVFGTIHWLSDKYADYHFLLDKQDIVKKKRNGKDAICTEKQKEFAKANRELRRRNRELELIIKKIETENPYYEEIVDESTEDSILNNENSSNNDRIKLFTNENEDIDKSEVQQRALERYINRRKSKNAIGKEYERYIGYLFEQRGYKVAFHGIKKRYEDLGIDLICVKQNQIILVQCKYWSSQKEIRENAINQFFGTSMKYYMDYKKGNLDLFDFGIPFDENFKPIFITTTNLSDTAKEFADVLRIKIDTIPFDNDYPRVKCNINSKGEKIFHLPFDQQYDNIQICQKGEFYAYTVKEAEEKGFRRAMRYFGNK</sequence>
<evidence type="ECO:0000313" key="3">
    <source>
        <dbReference type="EMBL" id="SUV52551.1"/>
    </source>
</evidence>